<dbReference type="Pfam" id="PF18958">
    <property type="entry name" value="DUF5700"/>
    <property type="match status" value="1"/>
</dbReference>
<accession>A0ABQ6GPV6</accession>
<organism evidence="2 3">
    <name type="scientific">Thalassotalea insulae</name>
    <dbReference type="NCBI Taxonomy" id="2056778"/>
    <lineage>
        <taxon>Bacteria</taxon>
        <taxon>Pseudomonadati</taxon>
        <taxon>Pseudomonadota</taxon>
        <taxon>Gammaproteobacteria</taxon>
        <taxon>Alteromonadales</taxon>
        <taxon>Colwelliaceae</taxon>
        <taxon>Thalassotalea</taxon>
    </lineage>
</organism>
<keyword evidence="1" id="KW-0732">Signal</keyword>
<feature type="chain" id="PRO_5045322175" description="DUF2268 domain-containing protein" evidence="1">
    <location>
        <begin position="24"/>
        <end position="386"/>
    </location>
</feature>
<keyword evidence="3" id="KW-1185">Reference proteome</keyword>
<sequence length="386" mass="43405">MNFFIRKRCLCAIITLTVFSATAASSTASGDAKPTDCNALTKEQLASALAFEFGDMDKLWKIIDQLKSGSDPLPEQWNSLASGPGYESLIKEEIPKDVLLEAIRTAFLPSKQTQQKQWREQGKAALRLVEHFIELDLKRREVTNLLLQLKQEQGTLSQHATELACGYFSHPAGERWPRFSVAFAAFQKDARGYSSSIVMDPLFALEAGDNLVYWLAHETHHILRHTVTVSTTRNAMSATNESLVWVLHQLQSEGIGDQIDKRHTFFNDGYLAHSKFAKFFRDEVTNAPARIAELDVLIRDLQECQQDCDTIDERIRETAVMAGHPLGFFMAETIDRTLGREALLADIGNPAQFLVSYNRAALKSSKDLPLFSDSSLEYVLRLFTDL</sequence>
<name>A0ABQ6GPV6_9GAMM</name>
<dbReference type="Proteomes" id="UP001157186">
    <property type="component" value="Unassembled WGS sequence"/>
</dbReference>
<dbReference type="InterPro" id="IPR043754">
    <property type="entry name" value="DUF5700"/>
</dbReference>
<gene>
    <name evidence="2" type="ORF">tinsulaeT_06840</name>
</gene>
<feature type="signal peptide" evidence="1">
    <location>
        <begin position="1"/>
        <end position="23"/>
    </location>
</feature>
<reference evidence="2 3" key="1">
    <citation type="submission" date="2023-03" db="EMBL/GenBank/DDBJ databases">
        <title>Draft genome sequence of Thalassotalea insulae KCTC 62186T.</title>
        <authorList>
            <person name="Sawabe T."/>
        </authorList>
    </citation>
    <scope>NUCLEOTIDE SEQUENCE [LARGE SCALE GENOMIC DNA]</scope>
    <source>
        <strain evidence="2 3">KCTC 62186</strain>
    </source>
</reference>
<dbReference type="EMBL" id="BSST01000001">
    <property type="protein sequence ID" value="GLX77344.1"/>
    <property type="molecule type" value="Genomic_DNA"/>
</dbReference>
<evidence type="ECO:0000256" key="1">
    <source>
        <dbReference type="SAM" id="SignalP"/>
    </source>
</evidence>
<evidence type="ECO:0000313" key="2">
    <source>
        <dbReference type="EMBL" id="GLX77344.1"/>
    </source>
</evidence>
<protein>
    <recommendedName>
        <fullName evidence="4">DUF2268 domain-containing protein</fullName>
    </recommendedName>
</protein>
<proteinExistence type="predicted"/>
<dbReference type="RefSeq" id="WP_284243196.1">
    <property type="nucleotide sequence ID" value="NZ_BSST01000001.1"/>
</dbReference>
<evidence type="ECO:0008006" key="4">
    <source>
        <dbReference type="Google" id="ProtNLM"/>
    </source>
</evidence>
<evidence type="ECO:0000313" key="3">
    <source>
        <dbReference type="Proteomes" id="UP001157186"/>
    </source>
</evidence>
<comment type="caution">
    <text evidence="2">The sequence shown here is derived from an EMBL/GenBank/DDBJ whole genome shotgun (WGS) entry which is preliminary data.</text>
</comment>